<proteinExistence type="predicted"/>
<protein>
    <submittedName>
        <fullName evidence="1">Uncharacterized protein</fullName>
    </submittedName>
</protein>
<sequence length="290" mass="33297">MPPPKSGSKKKANNSTKKANVNARLKFLSQQEITNMMTMKKEFETRKNAILTSIQGTNKSVTHLNHVIRMLNAFHSKPHSQPEKNTTYFTITKEESLLTPTYPYRINNETGILLVGASETLNPRNIVIRELVLEKFEDDFQTYAKCSIKRHFESPMLSDWRGTQPFTTDPQKYTIDSSLLYGKSGEWSVKPLSWKNVPNSFKANLDGKTLFKEGSTIIVSYSKGTPDIIGVFKDYTERDKQKEPDLIYCEKQHWIKNGLLYDENPDKGWEQPADWPKIIPYIEQTGALPE</sequence>
<dbReference type="EMBL" id="MN739581">
    <property type="protein sequence ID" value="QHT14324.1"/>
    <property type="molecule type" value="Genomic_DNA"/>
</dbReference>
<dbReference type="AlphaFoldDB" id="A0A6C0DDQ8"/>
<accession>A0A6C0DDQ8</accession>
<organism evidence="1">
    <name type="scientific">viral metagenome</name>
    <dbReference type="NCBI Taxonomy" id="1070528"/>
    <lineage>
        <taxon>unclassified sequences</taxon>
        <taxon>metagenomes</taxon>
        <taxon>organismal metagenomes</taxon>
    </lineage>
</organism>
<reference evidence="1" key="1">
    <citation type="journal article" date="2020" name="Nature">
        <title>Giant virus diversity and host interactions through global metagenomics.</title>
        <authorList>
            <person name="Schulz F."/>
            <person name="Roux S."/>
            <person name="Paez-Espino D."/>
            <person name="Jungbluth S."/>
            <person name="Walsh D.A."/>
            <person name="Denef V.J."/>
            <person name="McMahon K.D."/>
            <person name="Konstantinidis K.T."/>
            <person name="Eloe-Fadrosh E.A."/>
            <person name="Kyrpides N.C."/>
            <person name="Woyke T."/>
        </authorList>
    </citation>
    <scope>NUCLEOTIDE SEQUENCE</scope>
    <source>
        <strain evidence="1">GVMAG-M-3300023174-137</strain>
    </source>
</reference>
<name>A0A6C0DDQ8_9ZZZZ</name>
<evidence type="ECO:0000313" key="1">
    <source>
        <dbReference type="EMBL" id="QHT14324.1"/>
    </source>
</evidence>